<comment type="caution">
    <text evidence="2">The sequence shown here is derived from an EMBL/GenBank/DDBJ whole genome shotgun (WGS) entry which is preliminary data.</text>
</comment>
<dbReference type="Pfam" id="PF03743">
    <property type="entry name" value="TrbI"/>
    <property type="match status" value="1"/>
</dbReference>
<dbReference type="RefSeq" id="WP_191928360.1">
    <property type="nucleotide sequence ID" value="NZ_JACYMQ010000021.1"/>
</dbReference>
<evidence type="ECO:0000313" key="3">
    <source>
        <dbReference type="Proteomes" id="UP000661012"/>
    </source>
</evidence>
<evidence type="ECO:0000313" key="2">
    <source>
        <dbReference type="EMBL" id="MBD8109020.1"/>
    </source>
</evidence>
<feature type="coiled-coil region" evidence="1">
    <location>
        <begin position="69"/>
        <end position="110"/>
    </location>
</feature>
<reference evidence="2 3" key="1">
    <citation type="journal article" date="2020" name="FEMS Microbiol. Ecol.">
        <title>Temporal dynamics of bacterial communities during seed development and maturation.</title>
        <authorList>
            <person name="Chesneau G."/>
            <person name="Torres-Cortes G."/>
            <person name="Briand M."/>
            <person name="Darrasse A."/>
            <person name="Preveaux A."/>
            <person name="Marais C."/>
            <person name="Jacques M.A."/>
            <person name="Shade A."/>
            <person name="Barret M."/>
        </authorList>
    </citation>
    <scope>NUCLEOTIDE SEQUENCE [LARGE SCALE GENOMIC DNA]</scope>
    <source>
        <strain evidence="2 3">CFBP13732</strain>
    </source>
</reference>
<name>A0ABR8ZZ82_9GAMM</name>
<dbReference type="InterPro" id="IPR005498">
    <property type="entry name" value="T4SS_VirB10/TraB/TrbI"/>
</dbReference>
<dbReference type="NCBIfam" id="NF010289">
    <property type="entry name" value="PRK13729.1"/>
    <property type="match status" value="1"/>
</dbReference>
<dbReference type="EMBL" id="JACYNN010000030">
    <property type="protein sequence ID" value="MBD8109020.1"/>
    <property type="molecule type" value="Genomic_DNA"/>
</dbReference>
<keyword evidence="1" id="KW-0175">Coiled coil</keyword>
<evidence type="ECO:0000256" key="1">
    <source>
        <dbReference type="SAM" id="Coils"/>
    </source>
</evidence>
<accession>A0ABR8ZZ82</accession>
<keyword evidence="3" id="KW-1185">Reference proteome</keyword>
<protein>
    <submittedName>
        <fullName evidence="2">F-type conjugal transfer pilus assembly protein TraB</fullName>
    </submittedName>
</protein>
<organism evidence="2 3">
    <name type="scientific">Erwinia persicina</name>
    <dbReference type="NCBI Taxonomy" id="55211"/>
    <lineage>
        <taxon>Bacteria</taxon>
        <taxon>Pseudomonadati</taxon>
        <taxon>Pseudomonadota</taxon>
        <taxon>Gammaproteobacteria</taxon>
        <taxon>Enterobacterales</taxon>
        <taxon>Erwiniaceae</taxon>
        <taxon>Erwinia</taxon>
    </lineage>
</organism>
<sequence>MKNVNIQTKKKQVAIVAIAVLLALSAGGTAWYFTAAKRQALSPPPGEPAPDMTGVVNATFDDKVQQNAITEAQRVGKEVNEKFKSMEREIKALSDNNVSLQKQLNDVQQTNSSLVQTMDGNREAGDHGNANAAGVPADKAIQGSATAPMQEGQSNYRYDGMGNVPPGQIMVAPREEGLRRQTFTQQAEAPAFSFPYIPSGSYAESVVIEGADANAAVTGSQNTSPMQLRLTGKVQMPNDRDYDLTGCFVTLEAYGDVSSERAEVRTRKLSCNIGKDVIDQKIEGHVSFMGKNGIKGEVVMRNGKVLGFAWGAGFLSGIGKGIESAGSTTVGVGATASPGAGDIMKSGIGGGTSEAAKTLSEYYIKRAEQYHPVIPIGAGNEVTLVFNDGFQIQSIAEILRAKQKRSQPVLDKTVNAVSNETQNTVNDIKKFKLGDIVSADGINGPLAIPGGDNK</sequence>
<gene>
    <name evidence="2" type="primary">traB</name>
    <name evidence="2" type="ORF">IFT93_21870</name>
</gene>
<dbReference type="CDD" id="cd16430">
    <property type="entry name" value="TraB"/>
    <property type="match status" value="1"/>
</dbReference>
<dbReference type="Proteomes" id="UP000661012">
    <property type="component" value="Unassembled WGS sequence"/>
</dbReference>
<proteinExistence type="predicted"/>